<dbReference type="RefSeq" id="WP_035025228.1">
    <property type="nucleotide sequence ID" value="NZ_KK073882.1"/>
</dbReference>
<dbReference type="Proteomes" id="UP000019849">
    <property type="component" value="Unassembled WGS sequence"/>
</dbReference>
<evidence type="ECO:0000313" key="6">
    <source>
        <dbReference type="Proteomes" id="UP000019849"/>
    </source>
</evidence>
<evidence type="ECO:0000259" key="2">
    <source>
        <dbReference type="PROSITE" id="PS50404"/>
    </source>
</evidence>
<dbReference type="AlphaFoldDB" id="A0A011TC27"/>
<dbReference type="EMBL" id="JENY01000008">
    <property type="protein sequence ID" value="EXL09199.1"/>
    <property type="molecule type" value="Genomic_DNA"/>
</dbReference>
<dbReference type="GO" id="GO:0004364">
    <property type="term" value="F:glutathione transferase activity"/>
    <property type="evidence" value="ECO:0007669"/>
    <property type="project" value="TreeGrafter"/>
</dbReference>
<dbReference type="PATRIC" id="fig|69279.3.peg.1578"/>
<comment type="caution">
    <text evidence="4">The sequence shown here is derived from an EMBL/GenBank/DDBJ whole genome shotgun (WGS) entry which is preliminary data.</text>
</comment>
<dbReference type="InterPro" id="IPR010987">
    <property type="entry name" value="Glutathione-S-Trfase_C-like"/>
</dbReference>
<accession>A0A011TC27</accession>
<dbReference type="Proteomes" id="UP000294958">
    <property type="component" value="Unassembled WGS sequence"/>
</dbReference>
<dbReference type="InterPro" id="IPR004046">
    <property type="entry name" value="GST_C"/>
</dbReference>
<dbReference type="SUPFAM" id="SSF52833">
    <property type="entry name" value="Thioredoxin-like"/>
    <property type="match status" value="1"/>
</dbReference>
<dbReference type="InterPro" id="IPR036282">
    <property type="entry name" value="Glutathione-S-Trfase_C_sf"/>
</dbReference>
<reference evidence="4 6" key="1">
    <citation type="submission" date="2014-02" db="EMBL/GenBank/DDBJ databases">
        <title>Aquamicrobium defluvii Genome sequencing.</title>
        <authorList>
            <person name="Wang X."/>
        </authorList>
    </citation>
    <scope>NUCLEOTIDE SEQUENCE [LARGE SCALE GENOMIC DNA]</scope>
    <source>
        <strain evidence="4 6">W13Z1</strain>
    </source>
</reference>
<dbReference type="eggNOG" id="COG0625">
    <property type="taxonomic scope" value="Bacteria"/>
</dbReference>
<evidence type="ECO:0000256" key="1">
    <source>
        <dbReference type="ARBA" id="ARBA00011738"/>
    </source>
</evidence>
<dbReference type="EMBL" id="SNZF01000002">
    <property type="protein sequence ID" value="TDR37628.1"/>
    <property type="molecule type" value="Genomic_DNA"/>
</dbReference>
<reference evidence="5 7" key="2">
    <citation type="submission" date="2019-03" db="EMBL/GenBank/DDBJ databases">
        <title>Genomic Encyclopedia of Type Strains, Phase IV (KMG-IV): sequencing the most valuable type-strain genomes for metagenomic binning, comparative biology and taxonomic classification.</title>
        <authorList>
            <person name="Goeker M."/>
        </authorList>
    </citation>
    <scope>NUCLEOTIDE SEQUENCE [LARGE SCALE GENOMIC DNA]</scope>
    <source>
        <strain evidence="5 7">DSM 11603</strain>
    </source>
</reference>
<dbReference type="SUPFAM" id="SSF47616">
    <property type="entry name" value="GST C-terminal domain-like"/>
    <property type="match status" value="1"/>
</dbReference>
<keyword evidence="7" id="KW-1185">Reference proteome</keyword>
<dbReference type="InterPro" id="IPR036249">
    <property type="entry name" value="Thioredoxin-like_sf"/>
</dbReference>
<dbReference type="OrthoDB" id="9794721at2"/>
<protein>
    <submittedName>
        <fullName evidence="4">Glutathione S-transferase</fullName>
    </submittedName>
</protein>
<dbReference type="Gene3D" id="3.40.30.10">
    <property type="entry name" value="Glutaredoxin"/>
    <property type="match status" value="1"/>
</dbReference>
<proteinExistence type="predicted"/>
<organism evidence="4 6">
    <name type="scientific">Aquamicrobium defluvii</name>
    <dbReference type="NCBI Taxonomy" id="69279"/>
    <lineage>
        <taxon>Bacteria</taxon>
        <taxon>Pseudomonadati</taxon>
        <taxon>Pseudomonadota</taxon>
        <taxon>Alphaproteobacteria</taxon>
        <taxon>Hyphomicrobiales</taxon>
        <taxon>Phyllobacteriaceae</taxon>
        <taxon>Aquamicrobium</taxon>
    </lineage>
</organism>
<gene>
    <name evidence="4" type="ORF">BG36_23275</name>
    <name evidence="5" type="ORF">DES43_102175</name>
</gene>
<feature type="domain" description="GST N-terminal" evidence="2">
    <location>
        <begin position="1"/>
        <end position="79"/>
    </location>
</feature>
<dbReference type="HOGENOM" id="CLU_011226_5_3_5"/>
<comment type="subunit">
    <text evidence="1">Homodimer.</text>
</comment>
<dbReference type="CDD" id="cd00299">
    <property type="entry name" value="GST_C_family"/>
    <property type="match status" value="1"/>
</dbReference>
<name>A0A011TC27_9HYPH</name>
<dbReference type="Pfam" id="PF13417">
    <property type="entry name" value="GST_N_3"/>
    <property type="match status" value="1"/>
</dbReference>
<dbReference type="GO" id="GO:0006749">
    <property type="term" value="P:glutathione metabolic process"/>
    <property type="evidence" value="ECO:0007669"/>
    <property type="project" value="TreeGrafter"/>
</dbReference>
<dbReference type="PROSITE" id="PS50404">
    <property type="entry name" value="GST_NTER"/>
    <property type="match status" value="1"/>
</dbReference>
<dbReference type="InterPro" id="IPR004045">
    <property type="entry name" value="Glutathione_S-Trfase_N"/>
</dbReference>
<sequence length="230" mass="26049">MLTLFHHPMSAACRFVRIAFGEYGEELALIEEMPWSRRKEFLALNPAGTLPVLLAEGDVPIVGATVIGEYLDETRGVLKRERRLFAENPMDRAEIRRLVDWYLGKMESEVTRHLVRERVLKPLMPNAAGGGSPDSTAIRAARANIRQHLKYTNWLAGTRHWLAGSRITYADLAAAAAFSVLDYLGEVDWRDNAAARDWYMRVKSRPSFRPLLADRVRGLAPVSHYADLDF</sequence>
<evidence type="ECO:0000313" key="4">
    <source>
        <dbReference type="EMBL" id="EXL09199.1"/>
    </source>
</evidence>
<dbReference type="PANTHER" id="PTHR43969:SF9">
    <property type="entry name" value="GLUTATHIONE S TRANSFERASE D10, ISOFORM A-RELATED"/>
    <property type="match status" value="1"/>
</dbReference>
<feature type="domain" description="GST C-terminal" evidence="3">
    <location>
        <begin position="88"/>
        <end position="222"/>
    </location>
</feature>
<dbReference type="Pfam" id="PF00043">
    <property type="entry name" value="GST_C"/>
    <property type="match status" value="1"/>
</dbReference>
<dbReference type="PANTHER" id="PTHR43969">
    <property type="entry name" value="GLUTATHIONE S TRANSFERASE D10, ISOFORM A-RELATED"/>
    <property type="match status" value="1"/>
</dbReference>
<dbReference type="CDD" id="cd00570">
    <property type="entry name" value="GST_N_family"/>
    <property type="match status" value="1"/>
</dbReference>
<keyword evidence="4" id="KW-0808">Transferase</keyword>
<dbReference type="STRING" id="69279.BG36_23275"/>
<dbReference type="PROSITE" id="PS50405">
    <property type="entry name" value="GST_CTER"/>
    <property type="match status" value="1"/>
</dbReference>
<evidence type="ECO:0000313" key="7">
    <source>
        <dbReference type="Proteomes" id="UP000294958"/>
    </source>
</evidence>
<evidence type="ECO:0000313" key="5">
    <source>
        <dbReference type="EMBL" id="TDR37628.1"/>
    </source>
</evidence>
<dbReference type="Gene3D" id="1.20.1050.10">
    <property type="match status" value="1"/>
</dbReference>
<evidence type="ECO:0000259" key="3">
    <source>
        <dbReference type="PROSITE" id="PS50405"/>
    </source>
</evidence>